<organism evidence="14 15">
    <name type="scientific">Orenia marismortui</name>
    <dbReference type="NCBI Taxonomy" id="46469"/>
    <lineage>
        <taxon>Bacteria</taxon>
        <taxon>Bacillati</taxon>
        <taxon>Bacillota</taxon>
        <taxon>Clostridia</taxon>
        <taxon>Halanaerobiales</taxon>
        <taxon>Halobacteroidaceae</taxon>
        <taxon>Orenia</taxon>
    </lineage>
</organism>
<name>A0A4R8H0I7_9FIRM</name>
<dbReference type="SUPFAM" id="SSF51338">
    <property type="entry name" value="Composite domain of metallo-dependent hydrolases"/>
    <property type="match status" value="1"/>
</dbReference>
<comment type="similarity">
    <text evidence="1 9">Belongs to the metallo-dependent hydrolases superfamily. NagA family.</text>
</comment>
<dbReference type="EC" id="3.5.1.25" evidence="2"/>
<gene>
    <name evidence="14" type="ORF">C7959_10572</name>
</gene>
<evidence type="ECO:0000256" key="5">
    <source>
        <dbReference type="ARBA" id="ARBA00022801"/>
    </source>
</evidence>
<dbReference type="Pfam" id="PF01979">
    <property type="entry name" value="Amidohydro_1"/>
    <property type="match status" value="1"/>
</dbReference>
<evidence type="ECO:0000256" key="6">
    <source>
        <dbReference type="ARBA" id="ARBA00023277"/>
    </source>
</evidence>
<dbReference type="STRING" id="926561.GCA_000379025_00237"/>
<feature type="binding site" evidence="11">
    <location>
        <position position="142"/>
    </location>
    <ligand>
        <name>substrate</name>
    </ligand>
</feature>
<sequence>MDSILLKNANIISEDQIIRGGNLKIEDGIITQIDDIDNFDSSTQIIDLKGLYLAPGFIDIHTHGAAGKDTMDCDYNAFEVIAKYKASKGTTSFLLTTLTATQERILDVAKLLNRYLHREDSLGNILGIHLEGPYINIDRKGAQNAKNIRAANIDELDEIINILGEKLKLITLAPEIDGASKLIPYAYKQGIVVSAGHSNGSYDEIKRGFDCGVRSATHLFNGMRGLHHRKPGVVGACLEDDRIAVELIVDNHHLHPAIVKLVIKMKSFEKIILVSDSMRATGMPDGSYDLGGLETVIEDGVARLSAGNLAGSTLDLNYALKNLIEITGLNLVEGIKPLTLNPAKLLGIADSKGSISIGKDADLVVFDQDFNVLMTIIAGRIVYNILDK</sequence>
<dbReference type="Proteomes" id="UP000295832">
    <property type="component" value="Unassembled WGS sequence"/>
</dbReference>
<feature type="active site" description="Proton donor/acceptor" evidence="10">
    <location>
        <position position="276"/>
    </location>
</feature>
<dbReference type="GO" id="GO:0006046">
    <property type="term" value="P:N-acetylglucosamine catabolic process"/>
    <property type="evidence" value="ECO:0007669"/>
    <property type="project" value="TreeGrafter"/>
</dbReference>
<evidence type="ECO:0000256" key="9">
    <source>
        <dbReference type="PIRNR" id="PIRNR038994"/>
    </source>
</evidence>
<evidence type="ECO:0000256" key="4">
    <source>
        <dbReference type="ARBA" id="ARBA00022723"/>
    </source>
</evidence>
<feature type="binding site" evidence="12">
    <location>
        <position position="197"/>
    </location>
    <ligand>
        <name>Zn(2+)</name>
        <dbReference type="ChEBI" id="CHEBI:29105"/>
    </ligand>
</feature>
<evidence type="ECO:0000313" key="14">
    <source>
        <dbReference type="EMBL" id="TDX52718.1"/>
    </source>
</evidence>
<feature type="binding site" evidence="12">
    <location>
        <position position="218"/>
    </location>
    <ligand>
        <name>Zn(2+)</name>
        <dbReference type="ChEBI" id="CHEBI:29105"/>
    </ligand>
</feature>
<comment type="catalytic activity">
    <reaction evidence="7">
        <text>N-acetyl-D-glucosamine 6-phosphate + H2O = D-glucosamine 6-phosphate + acetate</text>
        <dbReference type="Rhea" id="RHEA:22936"/>
        <dbReference type="ChEBI" id="CHEBI:15377"/>
        <dbReference type="ChEBI" id="CHEBI:30089"/>
        <dbReference type="ChEBI" id="CHEBI:57513"/>
        <dbReference type="ChEBI" id="CHEBI:58725"/>
        <dbReference type="EC" id="3.5.1.25"/>
    </reaction>
</comment>
<evidence type="ECO:0000256" key="10">
    <source>
        <dbReference type="PIRSR" id="PIRSR038994-1"/>
    </source>
</evidence>
<evidence type="ECO:0000256" key="8">
    <source>
        <dbReference type="ARBA" id="ARBA00060590"/>
    </source>
</evidence>
<proteinExistence type="inferred from homology"/>
<dbReference type="PANTHER" id="PTHR11113:SF14">
    <property type="entry name" value="N-ACETYLGLUCOSAMINE-6-PHOSPHATE DEACETYLASE"/>
    <property type="match status" value="1"/>
</dbReference>
<comment type="cofactor">
    <cofactor evidence="12">
        <name>a divalent metal cation</name>
        <dbReference type="ChEBI" id="CHEBI:60240"/>
    </cofactor>
    <text evidence="12">Binds 1 divalent metal cation per subunit.</text>
</comment>
<dbReference type="CDD" id="cd00854">
    <property type="entry name" value="NagA"/>
    <property type="match status" value="1"/>
</dbReference>
<evidence type="ECO:0000256" key="2">
    <source>
        <dbReference type="ARBA" id="ARBA00011899"/>
    </source>
</evidence>
<keyword evidence="4 12" id="KW-0479">Metal-binding</keyword>
<dbReference type="InterPro" id="IPR032466">
    <property type="entry name" value="Metal_Hydrolase"/>
</dbReference>
<comment type="pathway">
    <text evidence="8">Amino-sugar metabolism; N-acetylneuraminate degradation; D-fructose 6-phosphate from N-acetylneuraminate: step 4/5.</text>
</comment>
<feature type="binding site" evidence="11">
    <location>
        <position position="229"/>
    </location>
    <ligand>
        <name>substrate</name>
    </ligand>
</feature>
<dbReference type="Gene3D" id="2.30.40.10">
    <property type="entry name" value="Urease, subunit C, domain 1"/>
    <property type="match status" value="1"/>
</dbReference>
<dbReference type="GO" id="GO:0008448">
    <property type="term" value="F:N-acetylglucosamine-6-phosphate deacetylase activity"/>
    <property type="evidence" value="ECO:0007669"/>
    <property type="project" value="UniProtKB-EC"/>
</dbReference>
<evidence type="ECO:0000256" key="3">
    <source>
        <dbReference type="ARBA" id="ARBA00018029"/>
    </source>
</evidence>
<feature type="binding site" evidence="11">
    <location>
        <begin position="221"/>
        <end position="222"/>
    </location>
    <ligand>
        <name>substrate</name>
    </ligand>
</feature>
<keyword evidence="6 9" id="KW-0119">Carbohydrate metabolism</keyword>
<dbReference type="SUPFAM" id="SSF51556">
    <property type="entry name" value="Metallo-dependent hydrolases"/>
    <property type="match status" value="1"/>
</dbReference>
<dbReference type="PANTHER" id="PTHR11113">
    <property type="entry name" value="N-ACETYLGLUCOSAMINE-6-PHOSPHATE DEACETYLASE"/>
    <property type="match status" value="1"/>
</dbReference>
<dbReference type="InterPro" id="IPR003764">
    <property type="entry name" value="GlcNAc_6-P_deAcase"/>
</dbReference>
<dbReference type="InterPro" id="IPR011059">
    <property type="entry name" value="Metal-dep_hydrolase_composite"/>
</dbReference>
<protein>
    <recommendedName>
        <fullName evidence="3">N-acetylglucosamine-6-phosphate deacetylase</fullName>
        <ecNumber evidence="2">3.5.1.25</ecNumber>
    </recommendedName>
</protein>
<accession>A0A4R8H0I7</accession>
<evidence type="ECO:0000259" key="13">
    <source>
        <dbReference type="Pfam" id="PF01979"/>
    </source>
</evidence>
<evidence type="ECO:0000256" key="11">
    <source>
        <dbReference type="PIRSR" id="PIRSR038994-2"/>
    </source>
</evidence>
<dbReference type="GO" id="GO:0046872">
    <property type="term" value="F:metal ion binding"/>
    <property type="evidence" value="ECO:0007669"/>
    <property type="project" value="UniProtKB-KW"/>
</dbReference>
<feature type="domain" description="Amidohydrolase-related" evidence="13">
    <location>
        <begin position="52"/>
        <end position="382"/>
    </location>
</feature>
<evidence type="ECO:0000256" key="1">
    <source>
        <dbReference type="ARBA" id="ARBA00010716"/>
    </source>
</evidence>
<dbReference type="RefSeq" id="WP_134115432.1">
    <property type="nucleotide sequence ID" value="NZ_SOEG01000005.1"/>
</dbReference>
<dbReference type="AlphaFoldDB" id="A0A4R8H0I7"/>
<comment type="caution">
    <text evidence="14">The sequence shown here is derived from an EMBL/GenBank/DDBJ whole genome shotgun (WGS) entry which is preliminary data.</text>
</comment>
<evidence type="ECO:0000313" key="15">
    <source>
        <dbReference type="Proteomes" id="UP000295832"/>
    </source>
</evidence>
<evidence type="ECO:0000256" key="7">
    <source>
        <dbReference type="ARBA" id="ARBA00047647"/>
    </source>
</evidence>
<feature type="binding site" evidence="11">
    <location>
        <begin position="309"/>
        <end position="311"/>
    </location>
    <ligand>
        <name>substrate</name>
    </ligand>
</feature>
<dbReference type="InterPro" id="IPR006680">
    <property type="entry name" value="Amidohydro-rel"/>
</dbReference>
<keyword evidence="5 9" id="KW-0378">Hydrolase</keyword>
<evidence type="ECO:0000256" key="12">
    <source>
        <dbReference type="PIRSR" id="PIRSR038994-3"/>
    </source>
</evidence>
<dbReference type="NCBIfam" id="TIGR00221">
    <property type="entry name" value="nagA"/>
    <property type="match status" value="1"/>
</dbReference>
<dbReference type="FunFam" id="3.20.20.140:FF:000004">
    <property type="entry name" value="N-acetylglucosamine-6-phosphate deacetylase"/>
    <property type="match status" value="1"/>
</dbReference>
<dbReference type="Gene3D" id="3.20.20.140">
    <property type="entry name" value="Metal-dependent hydrolases"/>
    <property type="match status" value="1"/>
</dbReference>
<dbReference type="EMBL" id="SOEG01000005">
    <property type="protein sequence ID" value="TDX52718.1"/>
    <property type="molecule type" value="Genomic_DNA"/>
</dbReference>
<feature type="binding site" evidence="12">
    <location>
        <position position="131"/>
    </location>
    <ligand>
        <name>Zn(2+)</name>
        <dbReference type="ChEBI" id="CHEBI:29105"/>
    </ligand>
</feature>
<reference evidence="14 15" key="1">
    <citation type="submission" date="2019-03" db="EMBL/GenBank/DDBJ databases">
        <title>Subsurface microbial communities from deep shales in Ohio and West Virginia, USA.</title>
        <authorList>
            <person name="Wrighton K."/>
        </authorList>
    </citation>
    <scope>NUCLEOTIDE SEQUENCE [LARGE SCALE GENOMIC DNA]</scope>
    <source>
        <strain evidence="14 15">MSL 6dP</strain>
    </source>
</reference>
<dbReference type="PIRSF" id="PIRSF038994">
    <property type="entry name" value="NagA"/>
    <property type="match status" value="1"/>
</dbReference>
<feature type="binding site" evidence="11">
    <location>
        <position position="253"/>
    </location>
    <ligand>
        <name>substrate</name>
    </ligand>
</feature>
<keyword evidence="15" id="KW-1185">Reference proteome</keyword>